<protein>
    <submittedName>
        <fullName evidence="2">Uncharacterized protein</fullName>
    </submittedName>
</protein>
<name>A0AAJ0MN83_9PEZI</name>
<feature type="transmembrane region" description="Helical" evidence="1">
    <location>
        <begin position="114"/>
        <end position="130"/>
    </location>
</feature>
<keyword evidence="1" id="KW-0812">Transmembrane</keyword>
<keyword evidence="3" id="KW-1185">Reference proteome</keyword>
<dbReference type="AlphaFoldDB" id="A0AAJ0MN83"/>
<gene>
    <name evidence="2" type="ORF">B0T23DRAFT_407800</name>
</gene>
<proteinExistence type="predicted"/>
<keyword evidence="1" id="KW-0472">Membrane</keyword>
<dbReference type="GeneID" id="87876842"/>
<evidence type="ECO:0000313" key="3">
    <source>
        <dbReference type="Proteomes" id="UP001285908"/>
    </source>
</evidence>
<accession>A0AAJ0MN83</accession>
<feature type="transmembrane region" description="Helical" evidence="1">
    <location>
        <begin position="238"/>
        <end position="257"/>
    </location>
</feature>
<dbReference type="RefSeq" id="XP_062689478.1">
    <property type="nucleotide sequence ID" value="XM_062839220.1"/>
</dbReference>
<dbReference type="EMBL" id="JAULSX010000008">
    <property type="protein sequence ID" value="KAK3486921.1"/>
    <property type="molecule type" value="Genomic_DNA"/>
</dbReference>
<reference evidence="2 3" key="1">
    <citation type="journal article" date="2023" name="Mol. Phylogenet. Evol.">
        <title>Genome-scale phylogeny and comparative genomics of the fungal order Sordariales.</title>
        <authorList>
            <person name="Hensen N."/>
            <person name="Bonometti L."/>
            <person name="Westerberg I."/>
            <person name="Brannstrom I.O."/>
            <person name="Guillou S."/>
            <person name="Cros-Aarteil S."/>
            <person name="Calhoun S."/>
            <person name="Haridas S."/>
            <person name="Kuo A."/>
            <person name="Mondo S."/>
            <person name="Pangilinan J."/>
            <person name="Riley R."/>
            <person name="LaButti K."/>
            <person name="Andreopoulos B."/>
            <person name="Lipzen A."/>
            <person name="Chen C."/>
            <person name="Yan M."/>
            <person name="Daum C."/>
            <person name="Ng V."/>
            <person name="Clum A."/>
            <person name="Steindorff A."/>
            <person name="Ohm R.A."/>
            <person name="Martin F."/>
            <person name="Silar P."/>
            <person name="Natvig D.O."/>
            <person name="Lalanne C."/>
            <person name="Gautier V."/>
            <person name="Ament-Velasquez S.L."/>
            <person name="Kruys A."/>
            <person name="Hutchinson M.I."/>
            <person name="Powell A.J."/>
            <person name="Barry K."/>
            <person name="Miller A.N."/>
            <person name="Grigoriev I.V."/>
            <person name="Debuchy R."/>
            <person name="Gladieux P."/>
            <person name="Hiltunen Thoren M."/>
            <person name="Johannesson H."/>
        </authorList>
    </citation>
    <scope>NUCLEOTIDE SEQUENCE [LARGE SCALE GENOMIC DNA]</scope>
    <source>
        <strain evidence="2 3">FGSC 10403</strain>
    </source>
</reference>
<comment type="caution">
    <text evidence="2">The sequence shown here is derived from an EMBL/GenBank/DDBJ whole genome shotgun (WGS) entry which is preliminary data.</text>
</comment>
<evidence type="ECO:0000313" key="2">
    <source>
        <dbReference type="EMBL" id="KAK3486921.1"/>
    </source>
</evidence>
<feature type="transmembrane region" description="Helical" evidence="1">
    <location>
        <begin position="205"/>
        <end position="226"/>
    </location>
</feature>
<dbReference type="Proteomes" id="UP001285908">
    <property type="component" value="Unassembled WGS sequence"/>
</dbReference>
<evidence type="ECO:0000256" key="1">
    <source>
        <dbReference type="SAM" id="Phobius"/>
    </source>
</evidence>
<organism evidence="2 3">
    <name type="scientific">Neurospora hispaniola</name>
    <dbReference type="NCBI Taxonomy" id="588809"/>
    <lineage>
        <taxon>Eukaryota</taxon>
        <taxon>Fungi</taxon>
        <taxon>Dikarya</taxon>
        <taxon>Ascomycota</taxon>
        <taxon>Pezizomycotina</taxon>
        <taxon>Sordariomycetes</taxon>
        <taxon>Sordariomycetidae</taxon>
        <taxon>Sordariales</taxon>
        <taxon>Sordariaceae</taxon>
        <taxon>Neurospora</taxon>
    </lineage>
</organism>
<sequence length="296" mass="33958">MTLHSLYRFRERTQPTKTYEAEVCNTCEKVSVINCRGVIGCLVEMALASFVLKFFITGDSLAIAGSTLTVLYTFHQITVARHLQKELKKNKSNRNTLEETRVSNTVNRFQPGQILAANLLILHAALWAIVRSTLHLTFTIKQVRNPDPDPQRSQLYPMEWNMDRSDMKHLWGTIQTFTWGTLLFTAIPMLWMVKQFFPKVFLPRARTLSLLWNVVLVFVFSILWIVNSFGTTASHGVRLAMLAWVNLIMVSLLSSMVEIQRHATRAKVQDVPLMNGQWGKKRCAKMDLSLEVLKVF</sequence>
<feature type="transmembrane region" description="Helical" evidence="1">
    <location>
        <begin position="170"/>
        <end position="193"/>
    </location>
</feature>
<keyword evidence="1" id="KW-1133">Transmembrane helix</keyword>